<proteinExistence type="predicted"/>
<reference evidence="3" key="2">
    <citation type="submission" date="2020-11" db="EMBL/GenBank/DDBJ databases">
        <title>Whole genome sequencing of Colletotrichum sp.</title>
        <authorList>
            <person name="Li H."/>
        </authorList>
    </citation>
    <scope>NUCLEOTIDE SEQUENCE</scope>
    <source>
        <strain evidence="3">CkLH20</strain>
    </source>
</reference>
<dbReference type="GeneID" id="62156111"/>
<name>A0A9P6IHD5_9PEZI</name>
<dbReference type="PANTHER" id="PTHR37534">
    <property type="entry name" value="TRANSCRIPTIONAL ACTIVATOR PROTEIN UGA3"/>
    <property type="match status" value="1"/>
</dbReference>
<dbReference type="EMBL" id="JAATWM020000001">
    <property type="protein sequence ID" value="KAF9882281.1"/>
    <property type="molecule type" value="Genomic_DNA"/>
</dbReference>
<dbReference type="InterPro" id="IPR021858">
    <property type="entry name" value="Fun_TF"/>
</dbReference>
<keyword evidence="4" id="KW-1185">Reference proteome</keyword>
<dbReference type="RefSeq" id="XP_038751742.1">
    <property type="nucleotide sequence ID" value="XM_038883037.1"/>
</dbReference>
<evidence type="ECO:0000313" key="3">
    <source>
        <dbReference type="EMBL" id="KAF9882281.1"/>
    </source>
</evidence>
<protein>
    <submittedName>
        <fullName evidence="3">Uncharacterized protein</fullName>
    </submittedName>
</protein>
<evidence type="ECO:0000313" key="4">
    <source>
        <dbReference type="Proteomes" id="UP000781932"/>
    </source>
</evidence>
<dbReference type="GO" id="GO:0000976">
    <property type="term" value="F:transcription cis-regulatory region binding"/>
    <property type="evidence" value="ECO:0007669"/>
    <property type="project" value="TreeGrafter"/>
</dbReference>
<accession>A0A9P6IHD5</accession>
<reference evidence="3" key="1">
    <citation type="submission" date="2020-03" db="EMBL/GenBank/DDBJ databases">
        <authorList>
            <person name="He L."/>
        </authorList>
    </citation>
    <scope>NUCLEOTIDE SEQUENCE</scope>
    <source>
        <strain evidence="3">CkLH20</strain>
    </source>
</reference>
<dbReference type="GO" id="GO:0005634">
    <property type="term" value="C:nucleus"/>
    <property type="evidence" value="ECO:0007669"/>
    <property type="project" value="UniProtKB-SubCell"/>
</dbReference>
<keyword evidence="2" id="KW-0539">Nucleus</keyword>
<dbReference type="AlphaFoldDB" id="A0A9P6IHD5"/>
<organism evidence="3 4">
    <name type="scientific">Colletotrichum karsti</name>
    <dbReference type="NCBI Taxonomy" id="1095194"/>
    <lineage>
        <taxon>Eukaryota</taxon>
        <taxon>Fungi</taxon>
        <taxon>Dikarya</taxon>
        <taxon>Ascomycota</taxon>
        <taxon>Pezizomycotina</taxon>
        <taxon>Sordariomycetes</taxon>
        <taxon>Hypocreomycetidae</taxon>
        <taxon>Glomerellales</taxon>
        <taxon>Glomerellaceae</taxon>
        <taxon>Colletotrichum</taxon>
        <taxon>Colletotrichum boninense species complex</taxon>
    </lineage>
</organism>
<comment type="subcellular location">
    <subcellularLocation>
        <location evidence="1">Nucleus</location>
    </subcellularLocation>
</comment>
<comment type="caution">
    <text evidence="3">The sequence shown here is derived from an EMBL/GenBank/DDBJ whole genome shotgun (WGS) entry which is preliminary data.</text>
</comment>
<dbReference type="Pfam" id="PF11951">
    <property type="entry name" value="Fungal_trans_2"/>
    <property type="match status" value="1"/>
</dbReference>
<evidence type="ECO:0000256" key="2">
    <source>
        <dbReference type="ARBA" id="ARBA00023242"/>
    </source>
</evidence>
<dbReference type="Proteomes" id="UP000781932">
    <property type="component" value="Unassembled WGS sequence"/>
</dbReference>
<dbReference type="PANTHER" id="PTHR37534:SF7">
    <property type="entry name" value="TRANSCRIPTIONAL ACTIVATOR PROTEIN UGA3"/>
    <property type="match status" value="1"/>
</dbReference>
<sequence length="384" mass="42295">MLRCTPTRSRGGPASPAVALDSYQKALGTLQEKIASLDVLAASNDDVVEVLGAALILTLAGFPRTGQDSTAWSHHIAGLVTLIQLLDLGTIIADPLGNILRESVAYFDITAFSLGRPLRARNAWLRWEIHPPEAVPADDFGNLEVAVGYPKSLLTIIAVVSSFLDNPEQDTALDLTGLVERLYTHATADSLAYPTSTCTSEPDLDCNHSLPPDTFHKIETALLLWQPPTPPKRLSSAVSVALTGAWEIMRKATLLYLWRGSFTMDVLRPLPVRRAALTARYVREMLFGLRTLLAYLESDGITIMNVMTWPLAVIGNECGGDRQTQRKVLNLIDTMTTRFGIQHLEYVSAILQELWRRFEDQTEPSIPLCLESLSKDMGICVPLF</sequence>
<evidence type="ECO:0000256" key="1">
    <source>
        <dbReference type="ARBA" id="ARBA00004123"/>
    </source>
</evidence>
<gene>
    <name evidence="3" type="ORF">CkaCkLH20_00317</name>
</gene>
<dbReference type="OrthoDB" id="4844260at2759"/>
<dbReference type="GO" id="GO:0003700">
    <property type="term" value="F:DNA-binding transcription factor activity"/>
    <property type="evidence" value="ECO:0007669"/>
    <property type="project" value="TreeGrafter"/>
</dbReference>
<dbReference type="GO" id="GO:0045944">
    <property type="term" value="P:positive regulation of transcription by RNA polymerase II"/>
    <property type="evidence" value="ECO:0007669"/>
    <property type="project" value="TreeGrafter"/>
</dbReference>